<dbReference type="EMBL" id="JANSHE010000834">
    <property type="protein sequence ID" value="KAJ3006659.1"/>
    <property type="molecule type" value="Genomic_DNA"/>
</dbReference>
<evidence type="ECO:0000313" key="1">
    <source>
        <dbReference type="EMBL" id="KAJ3006659.1"/>
    </source>
</evidence>
<sequence length="301" mass="33342">MLAPEAQVGREHLGRRSSPLSPCALGHASGDKRASYALRPYAVPQVLVDPILRATTPFSIGYVLFRHPLHCAHIRGRHECARTPLRGAAQILSLGLFNSLKTIYWFFTRSLCMIQITSNLRIPLSDAPSIVDVIAPILQLQQLRYIDILFTRQAFYFTKGEMLAIAKAFPQLEAIDLNFNAVRPMRTWNEPIRTPPTIIGFCTFAALCPNLKHASLPVLEVCISRADIPNKMEHPLSNVEFRNLRVMELYYAPSPCSPQITSPWACRLAGGATIPGGASLQANDSDILIDLSKAIAQMTLL</sequence>
<dbReference type="Proteomes" id="UP001144978">
    <property type="component" value="Unassembled WGS sequence"/>
</dbReference>
<name>A0ACC1Q2D9_9APHY</name>
<reference evidence="1" key="1">
    <citation type="submission" date="2022-08" db="EMBL/GenBank/DDBJ databases">
        <title>Genome Sequence of Pycnoporus sanguineus.</title>
        <authorList>
            <person name="Buettner E."/>
        </authorList>
    </citation>
    <scope>NUCLEOTIDE SEQUENCE</scope>
    <source>
        <strain evidence="1">CG-C14</strain>
    </source>
</reference>
<keyword evidence="2" id="KW-1185">Reference proteome</keyword>
<organism evidence="1 2">
    <name type="scientific">Trametes sanguinea</name>
    <dbReference type="NCBI Taxonomy" id="158606"/>
    <lineage>
        <taxon>Eukaryota</taxon>
        <taxon>Fungi</taxon>
        <taxon>Dikarya</taxon>
        <taxon>Basidiomycota</taxon>
        <taxon>Agaricomycotina</taxon>
        <taxon>Agaricomycetes</taxon>
        <taxon>Polyporales</taxon>
        <taxon>Polyporaceae</taxon>
        <taxon>Trametes</taxon>
    </lineage>
</organism>
<comment type="caution">
    <text evidence="1">The sequence shown here is derived from an EMBL/GenBank/DDBJ whole genome shotgun (WGS) entry which is preliminary data.</text>
</comment>
<gene>
    <name evidence="1" type="ORF">NUW54_g3853</name>
</gene>
<proteinExistence type="predicted"/>
<accession>A0ACC1Q2D9</accession>
<protein>
    <submittedName>
        <fullName evidence="1">Uncharacterized protein</fullName>
    </submittedName>
</protein>
<evidence type="ECO:0000313" key="2">
    <source>
        <dbReference type="Proteomes" id="UP001144978"/>
    </source>
</evidence>